<dbReference type="GO" id="GO:0046872">
    <property type="term" value="F:metal ion binding"/>
    <property type="evidence" value="ECO:0007669"/>
    <property type="project" value="UniProtKB-KW"/>
</dbReference>
<gene>
    <name evidence="4" type="ORF">P5673_018199</name>
</gene>
<dbReference type="Pfam" id="PF13359">
    <property type="entry name" value="DDE_Tnp_4"/>
    <property type="match status" value="1"/>
</dbReference>
<reference evidence="4" key="1">
    <citation type="journal article" date="2023" name="G3 (Bethesda)">
        <title>Whole genome assembly and annotation of the endangered Caribbean coral Acropora cervicornis.</title>
        <authorList>
            <person name="Selwyn J.D."/>
            <person name="Vollmer S.V."/>
        </authorList>
    </citation>
    <scope>NUCLEOTIDE SEQUENCE</scope>
    <source>
        <strain evidence="4">K2</strain>
    </source>
</reference>
<dbReference type="InterPro" id="IPR027806">
    <property type="entry name" value="HARBI1_dom"/>
</dbReference>
<name>A0AAD9V354_ACRCE</name>
<dbReference type="Proteomes" id="UP001249851">
    <property type="component" value="Unassembled WGS sequence"/>
</dbReference>
<evidence type="ECO:0000313" key="4">
    <source>
        <dbReference type="EMBL" id="KAK2559549.1"/>
    </source>
</evidence>
<proteinExistence type="predicted"/>
<sequence length="99" mass="11427">MPCMDINGTQILPLILGDSAYPLKSWLMHPFQDDGALTAAHRHFNKELSKARIVVEHGFGQTKARWSCMDKRIDEDMMKIPYITLLRVVSPQHLYFVEL</sequence>
<feature type="domain" description="DDE Tnp4" evidence="3">
    <location>
        <begin position="14"/>
        <end position="83"/>
    </location>
</feature>
<evidence type="ECO:0000256" key="2">
    <source>
        <dbReference type="ARBA" id="ARBA00022723"/>
    </source>
</evidence>
<comment type="caution">
    <text evidence="4">The sequence shown here is derived from an EMBL/GenBank/DDBJ whole genome shotgun (WGS) entry which is preliminary data.</text>
</comment>
<organism evidence="4 5">
    <name type="scientific">Acropora cervicornis</name>
    <name type="common">Staghorn coral</name>
    <dbReference type="NCBI Taxonomy" id="6130"/>
    <lineage>
        <taxon>Eukaryota</taxon>
        <taxon>Metazoa</taxon>
        <taxon>Cnidaria</taxon>
        <taxon>Anthozoa</taxon>
        <taxon>Hexacorallia</taxon>
        <taxon>Scleractinia</taxon>
        <taxon>Astrocoeniina</taxon>
        <taxon>Acroporidae</taxon>
        <taxon>Acropora</taxon>
    </lineage>
</organism>
<dbReference type="EMBL" id="JARQWQ010000040">
    <property type="protein sequence ID" value="KAK2559549.1"/>
    <property type="molecule type" value="Genomic_DNA"/>
</dbReference>
<accession>A0AAD9V354</accession>
<protein>
    <recommendedName>
        <fullName evidence="3">DDE Tnp4 domain-containing protein</fullName>
    </recommendedName>
</protein>
<evidence type="ECO:0000313" key="5">
    <source>
        <dbReference type="Proteomes" id="UP001249851"/>
    </source>
</evidence>
<keyword evidence="2" id="KW-0479">Metal-binding</keyword>
<keyword evidence="5" id="KW-1185">Reference proteome</keyword>
<comment type="cofactor">
    <cofactor evidence="1">
        <name>a divalent metal cation</name>
        <dbReference type="ChEBI" id="CHEBI:60240"/>
    </cofactor>
</comment>
<evidence type="ECO:0000256" key="1">
    <source>
        <dbReference type="ARBA" id="ARBA00001968"/>
    </source>
</evidence>
<evidence type="ECO:0000259" key="3">
    <source>
        <dbReference type="Pfam" id="PF13359"/>
    </source>
</evidence>
<dbReference type="AlphaFoldDB" id="A0AAD9V354"/>
<reference evidence="4" key="2">
    <citation type="journal article" date="2023" name="Science">
        <title>Genomic signatures of disease resistance in endangered staghorn corals.</title>
        <authorList>
            <person name="Vollmer S.V."/>
            <person name="Selwyn J.D."/>
            <person name="Despard B.A."/>
            <person name="Roesel C.L."/>
        </authorList>
    </citation>
    <scope>NUCLEOTIDE SEQUENCE</scope>
    <source>
        <strain evidence="4">K2</strain>
    </source>
</reference>